<dbReference type="Gene3D" id="2.60.40.1090">
    <property type="entry name" value="Fimbrial-type adhesion domain"/>
    <property type="match status" value="1"/>
</dbReference>
<feature type="chain" id="PRO_5026121260" evidence="1">
    <location>
        <begin position="24"/>
        <end position="192"/>
    </location>
</feature>
<dbReference type="Pfam" id="PF00419">
    <property type="entry name" value="Fimbrial"/>
    <property type="match status" value="1"/>
</dbReference>
<proteinExistence type="predicted"/>
<evidence type="ECO:0000313" key="4">
    <source>
        <dbReference type="Proteomes" id="UP000503580"/>
    </source>
</evidence>
<dbReference type="Proteomes" id="UP000503580">
    <property type="component" value="Chromosome"/>
</dbReference>
<protein>
    <submittedName>
        <fullName evidence="3">Fimbrial protein</fullName>
    </submittedName>
</protein>
<dbReference type="GO" id="GO:0043709">
    <property type="term" value="P:cell adhesion involved in single-species biofilm formation"/>
    <property type="evidence" value="ECO:0007669"/>
    <property type="project" value="TreeGrafter"/>
</dbReference>
<dbReference type="PANTHER" id="PTHR33420:SF11">
    <property type="entry name" value="FIMBRIAL-LIKE PROTEIN"/>
    <property type="match status" value="1"/>
</dbReference>
<sequence>MKMGKTVLFAMVAAALTSSSAFAAVDGGSGKITFTGDVISAPCAIKAEDVDKQVDLGEVPASYINSKGHSDAVDASIHLVDCDLPNSDNGEGTETKVTKVDVTFTSTAVTTEGENLLSNTMTGGATGVGVRLLDGEGQNITLGTAKTVTLVQASSEQTLPFQAYMELVDSTKATPATPGAVASNATYVLSYK</sequence>
<dbReference type="InterPro" id="IPR000259">
    <property type="entry name" value="Adhesion_dom_fimbrial"/>
</dbReference>
<reference evidence="3 4" key="1">
    <citation type="submission" date="2020-02" db="EMBL/GenBank/DDBJ databases">
        <title>Whole genome PO2S7.</title>
        <authorList>
            <person name="Singha K.M."/>
        </authorList>
    </citation>
    <scope>NUCLEOTIDE SEQUENCE [LARGE SCALE GENOMIC DNA]</scope>
    <source>
        <strain evidence="3 4">PO2S7</strain>
    </source>
</reference>
<dbReference type="InterPro" id="IPR036937">
    <property type="entry name" value="Adhesion_dom_fimbrial_sf"/>
</dbReference>
<name>A0A6G9RG80_9ENTR</name>
<dbReference type="PANTHER" id="PTHR33420">
    <property type="entry name" value="FIMBRIAL SUBUNIT ELFA-RELATED"/>
    <property type="match status" value="1"/>
</dbReference>
<dbReference type="RefSeq" id="WP_163447873.1">
    <property type="nucleotide sequence ID" value="NZ_CP050321.1"/>
</dbReference>
<dbReference type="AlphaFoldDB" id="A0A6G9RG80"/>
<evidence type="ECO:0000313" key="3">
    <source>
        <dbReference type="EMBL" id="QIR25946.1"/>
    </source>
</evidence>
<organism evidence="3 4">
    <name type="scientific">Kluyvera genomosp. 3</name>
    <dbReference type="NCBI Taxonomy" id="2774055"/>
    <lineage>
        <taxon>Bacteria</taxon>
        <taxon>Pseudomonadati</taxon>
        <taxon>Pseudomonadota</taxon>
        <taxon>Gammaproteobacteria</taxon>
        <taxon>Enterobacterales</taxon>
        <taxon>Enterobacteriaceae</taxon>
        <taxon>Kluyvera</taxon>
    </lineage>
</organism>
<dbReference type="GO" id="GO:0009289">
    <property type="term" value="C:pilus"/>
    <property type="evidence" value="ECO:0007669"/>
    <property type="project" value="InterPro"/>
</dbReference>
<dbReference type="SUPFAM" id="SSF49401">
    <property type="entry name" value="Bacterial adhesins"/>
    <property type="match status" value="1"/>
</dbReference>
<keyword evidence="1" id="KW-0732">Signal</keyword>
<dbReference type="InterPro" id="IPR008966">
    <property type="entry name" value="Adhesion_dom_sf"/>
</dbReference>
<evidence type="ECO:0000259" key="2">
    <source>
        <dbReference type="Pfam" id="PF00419"/>
    </source>
</evidence>
<dbReference type="KEGG" id="kgn:GY169_03625"/>
<gene>
    <name evidence="3" type="ORF">GY169_03625</name>
</gene>
<accession>A0A6G9RG80</accession>
<evidence type="ECO:0000256" key="1">
    <source>
        <dbReference type="SAM" id="SignalP"/>
    </source>
</evidence>
<feature type="domain" description="Fimbrial-type adhesion" evidence="2">
    <location>
        <begin position="32"/>
        <end position="192"/>
    </location>
</feature>
<dbReference type="InterPro" id="IPR050263">
    <property type="entry name" value="Bact_Fimbrial_Adh_Pro"/>
</dbReference>
<keyword evidence="4" id="KW-1185">Reference proteome</keyword>
<dbReference type="EMBL" id="CP050321">
    <property type="protein sequence ID" value="QIR25946.1"/>
    <property type="molecule type" value="Genomic_DNA"/>
</dbReference>
<feature type="signal peptide" evidence="1">
    <location>
        <begin position="1"/>
        <end position="23"/>
    </location>
</feature>